<name>A0A7C9TSW1_9MICO</name>
<reference evidence="5 6" key="1">
    <citation type="journal article" date="2014" name="Int. J. Syst. Evol. Microbiol.">
        <title>Description of Galbitalea soli gen. nov., sp. nov., and Frondihabitans sucicola sp. nov.</title>
        <authorList>
            <person name="Kim S.J."/>
            <person name="Lim J.M."/>
            <person name="Ahn J.H."/>
            <person name="Weon H.Y."/>
            <person name="Hamada M."/>
            <person name="Suzuki K."/>
            <person name="Ahn T.Y."/>
            <person name="Kwon S.W."/>
        </authorList>
    </citation>
    <scope>NUCLEOTIDE SEQUENCE [LARGE SCALE GENOMIC DNA]</scope>
    <source>
        <strain evidence="5 6">NBRC 108727</strain>
    </source>
</reference>
<evidence type="ECO:0000256" key="1">
    <source>
        <dbReference type="ARBA" id="ARBA00023015"/>
    </source>
</evidence>
<protein>
    <submittedName>
        <fullName evidence="5">GntR family transcriptional regulator</fullName>
    </submittedName>
</protein>
<dbReference type="Gene3D" id="1.10.10.10">
    <property type="entry name" value="Winged helix-like DNA-binding domain superfamily/Winged helix DNA-binding domain"/>
    <property type="match status" value="1"/>
</dbReference>
<sequence length="122" mass="13140">MIDPASFRIDPGSSVPPFEQLREQFVERIASGELAAGIRLPTVRGLAEALGLAPGTVARSYRELEADGFIETRGRSGSFVAAQGDPRERQAKEAARVYADRIRALGVDPALGLDYARAALRD</sequence>
<dbReference type="SMART" id="SM00345">
    <property type="entry name" value="HTH_GNTR"/>
    <property type="match status" value="1"/>
</dbReference>
<comment type="caution">
    <text evidence="5">The sequence shown here is derived from an EMBL/GenBank/DDBJ whole genome shotgun (WGS) entry which is preliminary data.</text>
</comment>
<evidence type="ECO:0000256" key="3">
    <source>
        <dbReference type="ARBA" id="ARBA00023163"/>
    </source>
</evidence>
<organism evidence="5 6">
    <name type="scientific">Galbitalea soli</name>
    <dbReference type="NCBI Taxonomy" id="1268042"/>
    <lineage>
        <taxon>Bacteria</taxon>
        <taxon>Bacillati</taxon>
        <taxon>Actinomycetota</taxon>
        <taxon>Actinomycetes</taxon>
        <taxon>Micrococcales</taxon>
        <taxon>Microbacteriaceae</taxon>
        <taxon>Galbitalea</taxon>
    </lineage>
</organism>
<evidence type="ECO:0000256" key="2">
    <source>
        <dbReference type="ARBA" id="ARBA00023125"/>
    </source>
</evidence>
<evidence type="ECO:0000259" key="4">
    <source>
        <dbReference type="PROSITE" id="PS50949"/>
    </source>
</evidence>
<dbReference type="RefSeq" id="WP_163474532.1">
    <property type="nucleotide sequence ID" value="NZ_JAAGWZ010000005.1"/>
</dbReference>
<keyword evidence="6" id="KW-1185">Reference proteome</keyword>
<dbReference type="CDD" id="cd07377">
    <property type="entry name" value="WHTH_GntR"/>
    <property type="match status" value="1"/>
</dbReference>
<dbReference type="InterPro" id="IPR000524">
    <property type="entry name" value="Tscrpt_reg_HTH_GntR"/>
</dbReference>
<dbReference type="Pfam" id="PF00392">
    <property type="entry name" value="GntR"/>
    <property type="match status" value="1"/>
</dbReference>
<keyword evidence="3" id="KW-0804">Transcription</keyword>
<dbReference type="GO" id="GO:0003700">
    <property type="term" value="F:DNA-binding transcription factor activity"/>
    <property type="evidence" value="ECO:0007669"/>
    <property type="project" value="InterPro"/>
</dbReference>
<evidence type="ECO:0000313" key="6">
    <source>
        <dbReference type="Proteomes" id="UP000479756"/>
    </source>
</evidence>
<feature type="domain" description="HTH gntR-type" evidence="4">
    <location>
        <begin position="15"/>
        <end position="83"/>
    </location>
</feature>
<dbReference type="AlphaFoldDB" id="A0A7C9TSW1"/>
<dbReference type="GO" id="GO:0003677">
    <property type="term" value="F:DNA binding"/>
    <property type="evidence" value="ECO:0007669"/>
    <property type="project" value="UniProtKB-KW"/>
</dbReference>
<dbReference type="SUPFAM" id="SSF46785">
    <property type="entry name" value="Winged helix' DNA-binding domain"/>
    <property type="match status" value="1"/>
</dbReference>
<keyword evidence="2" id="KW-0238">DNA-binding</keyword>
<keyword evidence="1" id="KW-0805">Transcription regulation</keyword>
<dbReference type="InterPro" id="IPR036390">
    <property type="entry name" value="WH_DNA-bd_sf"/>
</dbReference>
<dbReference type="EMBL" id="JAAGWZ010000005">
    <property type="protein sequence ID" value="NEM92475.1"/>
    <property type="molecule type" value="Genomic_DNA"/>
</dbReference>
<accession>A0A7C9TSW1</accession>
<gene>
    <name evidence="5" type="ORF">G3T37_14060</name>
</gene>
<dbReference type="PANTHER" id="PTHR38445:SF9">
    <property type="entry name" value="HTH-TYPE TRANSCRIPTIONAL REPRESSOR YTRA"/>
    <property type="match status" value="1"/>
</dbReference>
<dbReference type="PANTHER" id="PTHR38445">
    <property type="entry name" value="HTH-TYPE TRANSCRIPTIONAL REPRESSOR YTRA"/>
    <property type="match status" value="1"/>
</dbReference>
<evidence type="ECO:0000313" key="5">
    <source>
        <dbReference type="EMBL" id="NEM92475.1"/>
    </source>
</evidence>
<proteinExistence type="predicted"/>
<dbReference type="Proteomes" id="UP000479756">
    <property type="component" value="Unassembled WGS sequence"/>
</dbReference>
<dbReference type="PROSITE" id="PS50949">
    <property type="entry name" value="HTH_GNTR"/>
    <property type="match status" value="1"/>
</dbReference>
<dbReference type="InterPro" id="IPR036388">
    <property type="entry name" value="WH-like_DNA-bd_sf"/>
</dbReference>